<accession>A0A1F7W6P5</accession>
<reference evidence="2 3" key="1">
    <citation type="journal article" date="2016" name="Nat. Commun.">
        <title>Thousands of microbial genomes shed light on interconnected biogeochemical processes in an aquifer system.</title>
        <authorList>
            <person name="Anantharaman K."/>
            <person name="Brown C.T."/>
            <person name="Hug L.A."/>
            <person name="Sharon I."/>
            <person name="Castelle C.J."/>
            <person name="Probst A.J."/>
            <person name="Thomas B.C."/>
            <person name="Singh A."/>
            <person name="Wilkins M.J."/>
            <person name="Karaoz U."/>
            <person name="Brodie E.L."/>
            <person name="Williams K.H."/>
            <person name="Hubbard S.S."/>
            <person name="Banfield J.F."/>
        </authorList>
    </citation>
    <scope>NUCLEOTIDE SEQUENCE [LARGE SCALE GENOMIC DNA]</scope>
</reference>
<dbReference type="Proteomes" id="UP000176501">
    <property type="component" value="Unassembled WGS sequence"/>
</dbReference>
<gene>
    <name evidence="2" type="ORF">A2304_02095</name>
</gene>
<comment type="caution">
    <text evidence="2">The sequence shown here is derived from an EMBL/GenBank/DDBJ whole genome shotgun (WGS) entry which is preliminary data.</text>
</comment>
<keyword evidence="1" id="KW-0472">Membrane</keyword>
<feature type="transmembrane region" description="Helical" evidence="1">
    <location>
        <begin position="12"/>
        <end position="33"/>
    </location>
</feature>
<keyword evidence="1" id="KW-0812">Transmembrane</keyword>
<feature type="transmembrane region" description="Helical" evidence="1">
    <location>
        <begin position="39"/>
        <end position="61"/>
    </location>
</feature>
<feature type="transmembrane region" description="Helical" evidence="1">
    <location>
        <begin position="73"/>
        <end position="95"/>
    </location>
</feature>
<proteinExistence type="predicted"/>
<evidence type="ECO:0000313" key="3">
    <source>
        <dbReference type="Proteomes" id="UP000176501"/>
    </source>
</evidence>
<sequence length="127" mass="14562">MTLHDFPIKRVLTFWFLTFVCAYVSSLFLYTIYQITLTGWAFVLLQAATPLCYLLFGWLYFRRSTENDWAHRITIALVWVCLTFLGTAILMQPVYGYPWTMAFTMGIFKGQAVNIAAVLVAGIVAKK</sequence>
<evidence type="ECO:0000256" key="1">
    <source>
        <dbReference type="SAM" id="Phobius"/>
    </source>
</evidence>
<dbReference type="EMBL" id="MGFE01000020">
    <property type="protein sequence ID" value="OGL98461.1"/>
    <property type="molecule type" value="Genomic_DNA"/>
</dbReference>
<organism evidence="2 3">
    <name type="scientific">Candidatus Uhrbacteria bacterium RIFOXYB2_FULL_57_15</name>
    <dbReference type="NCBI Taxonomy" id="1802422"/>
    <lineage>
        <taxon>Bacteria</taxon>
        <taxon>Candidatus Uhriibacteriota</taxon>
    </lineage>
</organism>
<keyword evidence="1" id="KW-1133">Transmembrane helix</keyword>
<evidence type="ECO:0000313" key="2">
    <source>
        <dbReference type="EMBL" id="OGL98461.1"/>
    </source>
</evidence>
<feature type="transmembrane region" description="Helical" evidence="1">
    <location>
        <begin position="101"/>
        <end position="125"/>
    </location>
</feature>
<protein>
    <submittedName>
        <fullName evidence="2">Uncharacterized protein</fullName>
    </submittedName>
</protein>
<dbReference type="AlphaFoldDB" id="A0A1F7W6P5"/>
<name>A0A1F7W6P5_9BACT</name>